<evidence type="ECO:0000313" key="2">
    <source>
        <dbReference type="Proteomes" id="UP000024635"/>
    </source>
</evidence>
<proteinExistence type="predicted"/>
<dbReference type="OrthoDB" id="6138683at2759"/>
<dbReference type="AlphaFoldDB" id="A0A016VF17"/>
<organism evidence="1 2">
    <name type="scientific">Ancylostoma ceylanicum</name>
    <dbReference type="NCBI Taxonomy" id="53326"/>
    <lineage>
        <taxon>Eukaryota</taxon>
        <taxon>Metazoa</taxon>
        <taxon>Ecdysozoa</taxon>
        <taxon>Nematoda</taxon>
        <taxon>Chromadorea</taxon>
        <taxon>Rhabditida</taxon>
        <taxon>Rhabditina</taxon>
        <taxon>Rhabditomorpha</taxon>
        <taxon>Strongyloidea</taxon>
        <taxon>Ancylostomatidae</taxon>
        <taxon>Ancylostomatinae</taxon>
        <taxon>Ancylostoma</taxon>
    </lineage>
</organism>
<evidence type="ECO:0000313" key="1">
    <source>
        <dbReference type="EMBL" id="EYC26224.1"/>
    </source>
</evidence>
<accession>A0A016VF17</accession>
<comment type="caution">
    <text evidence="1">The sequence shown here is derived from an EMBL/GenBank/DDBJ whole genome shotgun (WGS) entry which is preliminary data.</text>
</comment>
<name>A0A016VF17_9BILA</name>
<gene>
    <name evidence="1" type="primary">Acey_s0010.g1027</name>
    <name evidence="1" type="ORF">Y032_0010g1027</name>
</gene>
<protein>
    <submittedName>
        <fullName evidence="1">Uncharacterized protein</fullName>
    </submittedName>
</protein>
<reference evidence="2" key="1">
    <citation type="journal article" date="2015" name="Nat. Genet.">
        <title>The genome and transcriptome of the zoonotic hookworm Ancylostoma ceylanicum identify infection-specific gene families.</title>
        <authorList>
            <person name="Schwarz E.M."/>
            <person name="Hu Y."/>
            <person name="Antoshechkin I."/>
            <person name="Miller M.M."/>
            <person name="Sternberg P.W."/>
            <person name="Aroian R.V."/>
        </authorList>
    </citation>
    <scope>NUCLEOTIDE SEQUENCE</scope>
    <source>
        <strain evidence="2">HY135</strain>
    </source>
</reference>
<dbReference type="EMBL" id="JARK01001346">
    <property type="protein sequence ID" value="EYC26224.1"/>
    <property type="molecule type" value="Genomic_DNA"/>
</dbReference>
<dbReference type="Proteomes" id="UP000024635">
    <property type="component" value="Unassembled WGS sequence"/>
</dbReference>
<sequence>MVQLETHPKRRNKNDLIMVHKIVNGYTILHMTDFFTLQNSITLYCRKFDLNDLHCGVFRSASTCLIQVSLVSSAALVVGWSPVCDCWSADLTEKSHLKGLL</sequence>
<keyword evidence="2" id="KW-1185">Reference proteome</keyword>